<accession>A0A834K195</accession>
<gene>
    <name evidence="2" type="ORF">HZH68_008734</name>
</gene>
<dbReference type="Proteomes" id="UP000617340">
    <property type="component" value="Unassembled WGS sequence"/>
</dbReference>
<keyword evidence="3" id="KW-1185">Reference proteome</keyword>
<feature type="compositionally biased region" description="Basic and acidic residues" evidence="1">
    <location>
        <begin position="77"/>
        <end position="113"/>
    </location>
</feature>
<evidence type="ECO:0000313" key="2">
    <source>
        <dbReference type="EMBL" id="KAF7397512.1"/>
    </source>
</evidence>
<evidence type="ECO:0000313" key="3">
    <source>
        <dbReference type="Proteomes" id="UP000617340"/>
    </source>
</evidence>
<dbReference type="AlphaFoldDB" id="A0A834K195"/>
<feature type="region of interest" description="Disordered" evidence="1">
    <location>
        <begin position="61"/>
        <end position="113"/>
    </location>
</feature>
<comment type="caution">
    <text evidence="2">The sequence shown here is derived from an EMBL/GenBank/DDBJ whole genome shotgun (WGS) entry which is preliminary data.</text>
</comment>
<feature type="compositionally biased region" description="Basic and acidic residues" evidence="1">
    <location>
        <begin position="1"/>
        <end position="15"/>
    </location>
</feature>
<organism evidence="2 3">
    <name type="scientific">Vespula germanica</name>
    <name type="common">German yellow jacket</name>
    <name type="synonym">Paravespula germanica</name>
    <dbReference type="NCBI Taxonomy" id="30212"/>
    <lineage>
        <taxon>Eukaryota</taxon>
        <taxon>Metazoa</taxon>
        <taxon>Ecdysozoa</taxon>
        <taxon>Arthropoda</taxon>
        <taxon>Hexapoda</taxon>
        <taxon>Insecta</taxon>
        <taxon>Pterygota</taxon>
        <taxon>Neoptera</taxon>
        <taxon>Endopterygota</taxon>
        <taxon>Hymenoptera</taxon>
        <taxon>Apocrita</taxon>
        <taxon>Aculeata</taxon>
        <taxon>Vespoidea</taxon>
        <taxon>Vespidae</taxon>
        <taxon>Vespinae</taxon>
        <taxon>Vespula</taxon>
    </lineage>
</organism>
<feature type="compositionally biased region" description="Low complexity" evidence="1">
    <location>
        <begin position="61"/>
        <end position="71"/>
    </location>
</feature>
<reference evidence="2" key="1">
    <citation type="journal article" date="2020" name="G3 (Bethesda)">
        <title>High-Quality Assemblies for Three Invasive Social Wasps from the &lt;i&gt;Vespula&lt;/i&gt; Genus.</title>
        <authorList>
            <person name="Harrop T.W.R."/>
            <person name="Guhlin J."/>
            <person name="McLaughlin G.M."/>
            <person name="Permina E."/>
            <person name="Stockwell P."/>
            <person name="Gilligan J."/>
            <person name="Le Lec M.F."/>
            <person name="Gruber M.A.M."/>
            <person name="Quinn O."/>
            <person name="Lovegrove M."/>
            <person name="Duncan E.J."/>
            <person name="Remnant E.J."/>
            <person name="Van Eeckhoven J."/>
            <person name="Graham B."/>
            <person name="Knapp R.A."/>
            <person name="Langford K.W."/>
            <person name="Kronenberg Z."/>
            <person name="Press M.O."/>
            <person name="Eacker S.M."/>
            <person name="Wilson-Rankin E.E."/>
            <person name="Purcell J."/>
            <person name="Lester P.J."/>
            <person name="Dearden P.K."/>
        </authorList>
    </citation>
    <scope>NUCLEOTIDE SEQUENCE</scope>
    <source>
        <strain evidence="2">Linc-1</strain>
    </source>
</reference>
<sequence>MKTKENENDENDGRTRRERKGRWKRTDGAEWEDETRVCNGRRRVITIRKKPKATFVTVPTDTTTVDKSTGTRATRLQQREQHISGDSRAEQQSRGRSESDQIIVEESREERER</sequence>
<evidence type="ECO:0000256" key="1">
    <source>
        <dbReference type="SAM" id="MobiDB-lite"/>
    </source>
</evidence>
<dbReference type="EMBL" id="JACSDZ010000008">
    <property type="protein sequence ID" value="KAF7397512.1"/>
    <property type="molecule type" value="Genomic_DNA"/>
</dbReference>
<proteinExistence type="predicted"/>
<feature type="region of interest" description="Disordered" evidence="1">
    <location>
        <begin position="1"/>
        <end position="29"/>
    </location>
</feature>
<protein>
    <submittedName>
        <fullName evidence="2">Uncharacterized protein</fullName>
    </submittedName>
</protein>
<name>A0A834K195_VESGE</name>